<dbReference type="InterPro" id="IPR016181">
    <property type="entry name" value="Acyl_CoA_acyltransferase"/>
</dbReference>
<dbReference type="CDD" id="cd04301">
    <property type="entry name" value="NAT_SF"/>
    <property type="match status" value="1"/>
</dbReference>
<keyword evidence="3" id="KW-1185">Reference proteome</keyword>
<sequence>MELLIIELYNRKELLDFSILFIGLILVKSIKKERGCYMIKEFDGSQKMMEDIIYIDSKSFKDIDVNVDELCKRIKKNKQYQLFIKYSENIPVAYLGILYMSNLHYDGAWIDLVAVVEEHRNKGIGKELLKFAENMVKEKKGTVLTGLVRKDNVSSSTMFLNSNFESSEKDFILYSKNI</sequence>
<dbReference type="Gene3D" id="3.40.630.30">
    <property type="match status" value="1"/>
</dbReference>
<accession>A0ABN5J4N3</accession>
<gene>
    <name evidence="2" type="ORF">C7Y58_09400</name>
</gene>
<dbReference type="EMBL" id="CP028101">
    <property type="protein sequence ID" value="AVQ15599.1"/>
    <property type="molecule type" value="Genomic_DNA"/>
</dbReference>
<dbReference type="InterPro" id="IPR000182">
    <property type="entry name" value="GNAT_dom"/>
</dbReference>
<evidence type="ECO:0000313" key="3">
    <source>
        <dbReference type="Proteomes" id="UP000241660"/>
    </source>
</evidence>
<evidence type="ECO:0000259" key="1">
    <source>
        <dbReference type="PROSITE" id="PS51186"/>
    </source>
</evidence>
<protein>
    <submittedName>
        <fullName evidence="2">N-acetyltransferase</fullName>
    </submittedName>
</protein>
<dbReference type="PROSITE" id="PS51186">
    <property type="entry name" value="GNAT"/>
    <property type="match status" value="1"/>
</dbReference>
<reference evidence="3" key="1">
    <citation type="journal article" date="2018" name="MSphere">
        <title>Fusobacterium Genomics Using MinION and Illumina Sequencing Enables Genome Completion and Correction.</title>
        <authorList>
            <person name="Todd S.M."/>
            <person name="Settlage R.E."/>
            <person name="Lahmers K.K."/>
            <person name="Slade D.J."/>
        </authorList>
    </citation>
    <scope>NUCLEOTIDE SEQUENCE [LARGE SCALE GENOMIC DNA]</scope>
    <source>
        <strain evidence="3">ATCC 25586</strain>
    </source>
</reference>
<proteinExistence type="predicted"/>
<dbReference type="Pfam" id="PF00583">
    <property type="entry name" value="Acetyltransf_1"/>
    <property type="match status" value="1"/>
</dbReference>
<dbReference type="SUPFAM" id="SSF55729">
    <property type="entry name" value="Acyl-CoA N-acyltransferases (Nat)"/>
    <property type="match status" value="1"/>
</dbReference>
<feature type="domain" description="N-acetyltransferase" evidence="1">
    <location>
        <begin position="37"/>
        <end position="178"/>
    </location>
</feature>
<organism evidence="2 3">
    <name type="scientific">Fusobacterium nucleatum subsp. nucleatum (strain ATCC 25586 / DSM 15643 / BCRC 10681 / CIP 101130 / JCM 8532 / KCTC 2640 / LMG 13131 / VPI 4355)</name>
    <dbReference type="NCBI Taxonomy" id="190304"/>
    <lineage>
        <taxon>Bacteria</taxon>
        <taxon>Fusobacteriati</taxon>
        <taxon>Fusobacteriota</taxon>
        <taxon>Fusobacteriia</taxon>
        <taxon>Fusobacteriales</taxon>
        <taxon>Fusobacteriaceae</taxon>
        <taxon>Fusobacterium</taxon>
    </lineage>
</organism>
<evidence type="ECO:0000313" key="2">
    <source>
        <dbReference type="EMBL" id="AVQ15599.1"/>
    </source>
</evidence>
<dbReference type="Proteomes" id="UP000241660">
    <property type="component" value="Chromosome"/>
</dbReference>
<name>A0ABN5J4N3_FUSNN</name>